<organism evidence="1 2">
    <name type="scientific">Pyropia yezoensis</name>
    <name type="common">Susabi-nori</name>
    <name type="synonym">Porphyra yezoensis</name>
    <dbReference type="NCBI Taxonomy" id="2788"/>
    <lineage>
        <taxon>Eukaryota</taxon>
        <taxon>Rhodophyta</taxon>
        <taxon>Bangiophyceae</taxon>
        <taxon>Bangiales</taxon>
        <taxon>Bangiaceae</taxon>
        <taxon>Pyropia</taxon>
    </lineage>
</organism>
<comment type="caution">
    <text evidence="1">The sequence shown here is derived from an EMBL/GenBank/DDBJ whole genome shotgun (WGS) entry which is preliminary data.</text>
</comment>
<protein>
    <submittedName>
        <fullName evidence="1">Uncharacterized protein</fullName>
    </submittedName>
</protein>
<sequence>MAARHSTGRPAVRLRGATAGGGGGGGSGAYRAAFTPAAAGSGSGGGGGRRLVCRTDGRPQLGPDHRTYVAALNCRLRRRHAARRRRRGGGPRQPRHARAGEQRAPPPHCVANADGRPRKRRGHPLLVMPSAHITTGAPAARARAHTATSGSPPPPPPPPPPPAPPPWPPPMPPSPTPPPPPPPSPPSPPFAERGFVGSLVGHDYSTSAAARGEERTTTRRPSGVGAPRRGE</sequence>
<dbReference type="Proteomes" id="UP000798662">
    <property type="component" value="Chromosome 3"/>
</dbReference>
<dbReference type="EMBL" id="CM020620">
    <property type="protein sequence ID" value="KAK1868788.1"/>
    <property type="molecule type" value="Genomic_DNA"/>
</dbReference>
<evidence type="ECO:0000313" key="1">
    <source>
        <dbReference type="EMBL" id="KAK1868788.1"/>
    </source>
</evidence>
<gene>
    <name evidence="1" type="ORF">I4F81_011271</name>
</gene>
<accession>A0ACC3CG40</accession>
<reference evidence="1" key="1">
    <citation type="submission" date="2019-11" db="EMBL/GenBank/DDBJ databases">
        <title>Nori genome reveals adaptations in red seaweeds to the harsh intertidal environment.</title>
        <authorList>
            <person name="Wang D."/>
            <person name="Mao Y."/>
        </authorList>
    </citation>
    <scope>NUCLEOTIDE SEQUENCE</scope>
    <source>
        <tissue evidence="1">Gametophyte</tissue>
    </source>
</reference>
<keyword evidence="2" id="KW-1185">Reference proteome</keyword>
<proteinExistence type="predicted"/>
<name>A0ACC3CG40_PYRYE</name>
<evidence type="ECO:0000313" key="2">
    <source>
        <dbReference type="Proteomes" id="UP000798662"/>
    </source>
</evidence>